<comment type="cofactor">
    <cofactor evidence="1 8">
        <name>Mg(2+)</name>
        <dbReference type="ChEBI" id="CHEBI:18420"/>
    </cofactor>
</comment>
<dbReference type="InterPro" id="IPR029060">
    <property type="entry name" value="PIN-like_dom_sf"/>
</dbReference>
<keyword evidence="5 8" id="KW-0378">Hydrolase</keyword>
<feature type="compositionally biased region" description="Basic residues" evidence="9">
    <location>
        <begin position="200"/>
        <end position="209"/>
    </location>
</feature>
<sequence>MYLLDTDIVSDMERRLPKPTAWLASVDPASVNLSVITLGEIERGIVKLRKIDPERATRLDLWLRELRRDNADRILAVTEDVALSWGRISAGRTRGGADTLIAATALVHDLILVTRNVAVFGDTGLTVLNLGQADLIPATPVVGSRNLVQDHQAVTPTIETKRTVPILVVSFQNSRSLHHALQSTWKHGDVRLRTLPGHHDLRRRRRKRPMGPDRQPRPEGRRRDRAALARRRHQFL</sequence>
<keyword evidence="3 8" id="KW-0540">Nuclease</keyword>
<feature type="binding site" evidence="8">
    <location>
        <position position="5"/>
    </location>
    <ligand>
        <name>Mg(2+)</name>
        <dbReference type="ChEBI" id="CHEBI:18420"/>
    </ligand>
</feature>
<evidence type="ECO:0000256" key="5">
    <source>
        <dbReference type="ARBA" id="ARBA00022801"/>
    </source>
</evidence>
<evidence type="ECO:0000313" key="11">
    <source>
        <dbReference type="EMBL" id="CAH2401327.1"/>
    </source>
</evidence>
<gene>
    <name evidence="8 11" type="primary">vapC</name>
    <name evidence="11" type="ORF">MES5069_280096</name>
</gene>
<dbReference type="Pfam" id="PF01850">
    <property type="entry name" value="PIN"/>
    <property type="match status" value="1"/>
</dbReference>
<protein>
    <recommendedName>
        <fullName evidence="8">Ribonuclease VapC</fullName>
        <shortName evidence="8">RNase VapC</shortName>
        <ecNumber evidence="8">3.1.-.-</ecNumber>
    </recommendedName>
    <alternativeName>
        <fullName evidence="8">Toxin VapC</fullName>
    </alternativeName>
</protein>
<dbReference type="Gene3D" id="3.40.50.1010">
    <property type="entry name" value="5'-nuclease"/>
    <property type="match status" value="1"/>
</dbReference>
<evidence type="ECO:0000256" key="4">
    <source>
        <dbReference type="ARBA" id="ARBA00022723"/>
    </source>
</evidence>
<evidence type="ECO:0000256" key="8">
    <source>
        <dbReference type="HAMAP-Rule" id="MF_00265"/>
    </source>
</evidence>
<evidence type="ECO:0000256" key="6">
    <source>
        <dbReference type="ARBA" id="ARBA00022842"/>
    </source>
</evidence>
<dbReference type="InterPro" id="IPR002716">
    <property type="entry name" value="PIN_dom"/>
</dbReference>
<evidence type="ECO:0000256" key="1">
    <source>
        <dbReference type="ARBA" id="ARBA00001946"/>
    </source>
</evidence>
<evidence type="ECO:0000256" key="3">
    <source>
        <dbReference type="ARBA" id="ARBA00022722"/>
    </source>
</evidence>
<dbReference type="InterPro" id="IPR022907">
    <property type="entry name" value="VapC_family"/>
</dbReference>
<feature type="domain" description="PIN" evidence="10">
    <location>
        <begin position="2"/>
        <end position="116"/>
    </location>
</feature>
<keyword evidence="6 8" id="KW-0460">Magnesium</keyword>
<evidence type="ECO:0000256" key="9">
    <source>
        <dbReference type="SAM" id="MobiDB-lite"/>
    </source>
</evidence>
<keyword evidence="12" id="KW-1185">Reference proteome</keyword>
<dbReference type="PANTHER" id="PTHR33653:SF1">
    <property type="entry name" value="RIBONUCLEASE VAPC2"/>
    <property type="match status" value="1"/>
</dbReference>
<dbReference type="InterPro" id="IPR050556">
    <property type="entry name" value="Type_II_TA_system_RNase"/>
</dbReference>
<feature type="binding site" evidence="8">
    <location>
        <position position="98"/>
    </location>
    <ligand>
        <name>Mg(2+)</name>
        <dbReference type="ChEBI" id="CHEBI:18420"/>
    </ligand>
</feature>
<dbReference type="GO" id="GO:0016787">
    <property type="term" value="F:hydrolase activity"/>
    <property type="evidence" value="ECO:0007669"/>
    <property type="project" value="UniProtKB-KW"/>
</dbReference>
<dbReference type="CDD" id="cd18746">
    <property type="entry name" value="PIN_VapC4-5_FitB-like"/>
    <property type="match status" value="1"/>
</dbReference>
<name>A0ABM9DX46_9HYPH</name>
<dbReference type="PANTHER" id="PTHR33653">
    <property type="entry name" value="RIBONUCLEASE VAPC2"/>
    <property type="match status" value="1"/>
</dbReference>
<feature type="region of interest" description="Disordered" evidence="9">
    <location>
        <begin position="196"/>
        <end position="236"/>
    </location>
</feature>
<comment type="similarity">
    <text evidence="7 8">Belongs to the PINc/VapC protein family.</text>
</comment>
<accession>A0ABM9DX46</accession>
<proteinExistence type="inferred from homology"/>
<keyword evidence="2 8" id="KW-1277">Toxin-antitoxin system</keyword>
<organism evidence="11 12">
    <name type="scientific">Mesorhizobium escarrei</name>
    <dbReference type="NCBI Taxonomy" id="666018"/>
    <lineage>
        <taxon>Bacteria</taxon>
        <taxon>Pseudomonadati</taxon>
        <taxon>Pseudomonadota</taxon>
        <taxon>Alphaproteobacteria</taxon>
        <taxon>Hyphomicrobiales</taxon>
        <taxon>Phyllobacteriaceae</taxon>
        <taxon>Mesorhizobium</taxon>
    </lineage>
</organism>
<keyword evidence="8" id="KW-0800">Toxin</keyword>
<comment type="function">
    <text evidence="8">Toxic component of a toxin-antitoxin (TA) system. An RNase.</text>
</comment>
<evidence type="ECO:0000256" key="7">
    <source>
        <dbReference type="ARBA" id="ARBA00038093"/>
    </source>
</evidence>
<dbReference type="Proteomes" id="UP001153050">
    <property type="component" value="Unassembled WGS sequence"/>
</dbReference>
<evidence type="ECO:0000256" key="2">
    <source>
        <dbReference type="ARBA" id="ARBA00022649"/>
    </source>
</evidence>
<dbReference type="EMBL" id="CAKXZT010000122">
    <property type="protein sequence ID" value="CAH2401327.1"/>
    <property type="molecule type" value="Genomic_DNA"/>
</dbReference>
<reference evidence="11 12" key="1">
    <citation type="submission" date="2022-03" db="EMBL/GenBank/DDBJ databases">
        <authorList>
            <person name="Brunel B."/>
        </authorList>
    </citation>
    <scope>NUCLEOTIDE SEQUENCE [LARGE SCALE GENOMIC DNA]</scope>
    <source>
        <strain evidence="11">STM5069sample</strain>
    </source>
</reference>
<evidence type="ECO:0000259" key="10">
    <source>
        <dbReference type="Pfam" id="PF01850"/>
    </source>
</evidence>
<evidence type="ECO:0000313" key="12">
    <source>
        <dbReference type="Proteomes" id="UP001153050"/>
    </source>
</evidence>
<dbReference type="EC" id="3.1.-.-" evidence="8"/>
<comment type="caution">
    <text evidence="11">The sequence shown here is derived from an EMBL/GenBank/DDBJ whole genome shotgun (WGS) entry which is preliminary data.</text>
</comment>
<dbReference type="HAMAP" id="MF_00265">
    <property type="entry name" value="VapC_Nob1"/>
    <property type="match status" value="1"/>
</dbReference>
<keyword evidence="4 8" id="KW-0479">Metal-binding</keyword>
<dbReference type="SUPFAM" id="SSF88723">
    <property type="entry name" value="PIN domain-like"/>
    <property type="match status" value="1"/>
</dbReference>
<feature type="compositionally biased region" description="Basic and acidic residues" evidence="9">
    <location>
        <begin position="210"/>
        <end position="227"/>
    </location>
</feature>